<dbReference type="AlphaFoldDB" id="A0A0E9XCA8"/>
<name>A0A0E9XCA8_ANGAN</name>
<evidence type="ECO:0000313" key="1">
    <source>
        <dbReference type="EMBL" id="JAI00265.1"/>
    </source>
</evidence>
<reference evidence="1" key="1">
    <citation type="submission" date="2014-11" db="EMBL/GenBank/DDBJ databases">
        <authorList>
            <person name="Amaro Gonzalez C."/>
        </authorList>
    </citation>
    <scope>NUCLEOTIDE SEQUENCE</scope>
</reference>
<protein>
    <submittedName>
        <fullName evidence="1">Uncharacterized protein</fullName>
    </submittedName>
</protein>
<accession>A0A0E9XCA8</accession>
<organism evidence="1">
    <name type="scientific">Anguilla anguilla</name>
    <name type="common">European freshwater eel</name>
    <name type="synonym">Muraena anguilla</name>
    <dbReference type="NCBI Taxonomy" id="7936"/>
    <lineage>
        <taxon>Eukaryota</taxon>
        <taxon>Metazoa</taxon>
        <taxon>Chordata</taxon>
        <taxon>Craniata</taxon>
        <taxon>Vertebrata</taxon>
        <taxon>Euteleostomi</taxon>
        <taxon>Actinopterygii</taxon>
        <taxon>Neopterygii</taxon>
        <taxon>Teleostei</taxon>
        <taxon>Anguilliformes</taxon>
        <taxon>Anguillidae</taxon>
        <taxon>Anguilla</taxon>
    </lineage>
</organism>
<proteinExistence type="predicted"/>
<dbReference type="EMBL" id="GBXM01008313">
    <property type="protein sequence ID" value="JAI00265.1"/>
    <property type="molecule type" value="Transcribed_RNA"/>
</dbReference>
<sequence length="38" mass="4498">MFSMLTCCFWTKAADLVPSRTFCFCFFVQFILMLTLHP</sequence>
<reference evidence="1" key="2">
    <citation type="journal article" date="2015" name="Fish Shellfish Immunol.">
        <title>Early steps in the European eel (Anguilla anguilla)-Vibrio vulnificus interaction in the gills: Role of the RtxA13 toxin.</title>
        <authorList>
            <person name="Callol A."/>
            <person name="Pajuelo D."/>
            <person name="Ebbesson L."/>
            <person name="Teles M."/>
            <person name="MacKenzie S."/>
            <person name="Amaro C."/>
        </authorList>
    </citation>
    <scope>NUCLEOTIDE SEQUENCE</scope>
</reference>